<evidence type="ECO:0000256" key="1">
    <source>
        <dbReference type="ARBA" id="ARBA00001709"/>
    </source>
</evidence>
<dbReference type="EC" id="3.1.2.4" evidence="2"/>
<evidence type="ECO:0000313" key="6">
    <source>
        <dbReference type="Proteomes" id="UP001189429"/>
    </source>
</evidence>
<evidence type="ECO:0000256" key="2">
    <source>
        <dbReference type="ARBA" id="ARBA00011915"/>
    </source>
</evidence>
<protein>
    <recommendedName>
        <fullName evidence="2">3-hydroxyisobutyryl-CoA hydrolase</fullName>
        <ecNumber evidence="2">3.1.2.4</ecNumber>
    </recommendedName>
</protein>
<dbReference type="Pfam" id="PF16113">
    <property type="entry name" value="ECH_2"/>
    <property type="match status" value="1"/>
</dbReference>
<evidence type="ECO:0000313" key="5">
    <source>
        <dbReference type="EMBL" id="CAK0790780.1"/>
    </source>
</evidence>
<accession>A0ABN9PKI2</accession>
<dbReference type="InterPro" id="IPR045004">
    <property type="entry name" value="ECH_dom"/>
</dbReference>
<dbReference type="CDD" id="cd06558">
    <property type="entry name" value="crotonase-like"/>
    <property type="match status" value="1"/>
</dbReference>
<reference evidence="5" key="1">
    <citation type="submission" date="2023-10" db="EMBL/GenBank/DDBJ databases">
        <authorList>
            <person name="Chen Y."/>
            <person name="Shah S."/>
            <person name="Dougan E. K."/>
            <person name="Thang M."/>
            <person name="Chan C."/>
        </authorList>
    </citation>
    <scope>NUCLEOTIDE SEQUENCE [LARGE SCALE GENOMIC DNA]</scope>
</reference>
<organism evidence="5 6">
    <name type="scientific">Prorocentrum cordatum</name>
    <dbReference type="NCBI Taxonomy" id="2364126"/>
    <lineage>
        <taxon>Eukaryota</taxon>
        <taxon>Sar</taxon>
        <taxon>Alveolata</taxon>
        <taxon>Dinophyceae</taxon>
        <taxon>Prorocentrales</taxon>
        <taxon>Prorocentraceae</taxon>
        <taxon>Prorocentrum</taxon>
    </lineage>
</organism>
<dbReference type="InterPro" id="IPR032259">
    <property type="entry name" value="HIBYL-CoA-H"/>
</dbReference>
<dbReference type="Proteomes" id="UP001189429">
    <property type="component" value="Unassembled WGS sequence"/>
</dbReference>
<evidence type="ECO:0000256" key="3">
    <source>
        <dbReference type="ARBA" id="ARBA00022801"/>
    </source>
</evidence>
<dbReference type="EMBL" id="CAUYUJ010000481">
    <property type="protein sequence ID" value="CAK0790780.1"/>
    <property type="molecule type" value="Genomic_DNA"/>
</dbReference>
<proteinExistence type="predicted"/>
<dbReference type="PANTHER" id="PTHR43176">
    <property type="entry name" value="3-HYDROXYISOBUTYRYL-COA HYDROLASE-RELATED"/>
    <property type="match status" value="1"/>
</dbReference>
<dbReference type="NCBIfam" id="NF004127">
    <property type="entry name" value="PRK05617.1"/>
    <property type="match status" value="1"/>
</dbReference>
<dbReference type="SUPFAM" id="SSF52096">
    <property type="entry name" value="ClpP/crotonase"/>
    <property type="match status" value="1"/>
</dbReference>
<keyword evidence="3" id="KW-0378">Hydrolase</keyword>
<evidence type="ECO:0000259" key="4">
    <source>
        <dbReference type="Pfam" id="PF16113"/>
    </source>
</evidence>
<name>A0ABN9PKI2_9DINO</name>
<gene>
    <name evidence="5" type="ORF">PCOR1329_LOCUS1974</name>
</gene>
<dbReference type="InterPro" id="IPR029045">
    <property type="entry name" value="ClpP/crotonase-like_dom_sf"/>
</dbReference>
<feature type="domain" description="Enoyl-CoA hydratase/isomerase" evidence="4">
    <location>
        <begin position="17"/>
        <end position="370"/>
    </location>
</feature>
<sequence length="408" mass="43030">MAEPEVLLRPEDGSRVASITLNRASKLNALNLNMIRLLHRAVDEVDRRAGRFGCIVLDGAGGRAFCAGGDVADVRAEGMAGGSLPADFFMEEYALVHRLASMPERTGCCQVSIWDGIVMGGGVGISAHGAIRIATERTLFAMPEMAIGFFPDVGLTFKLSRLPLGLCVGLYIGMTGARLGPWDCMRAGLATHFVPSASIPSLRKLLGSRLSGVGGGAAEQEAACMACASEAGAGEMPPRPTNAVLTKENVAVIDRCFAAPTLEGIFAALRAETGQFAAATLQSMVAACSPTSCKVTLRAMHAFAAEGVGLGHALSMEYRLALRFSTRPQPMSDFFEGVRAVVVDKDRRQSWRPGWSQLAEVSDEALEAFFAPLGAEGGRGELVLDGPHAWGEHARAPLPPARPAGPRL</sequence>
<keyword evidence="6" id="KW-1185">Reference proteome</keyword>
<comment type="caution">
    <text evidence="5">The sequence shown here is derived from an EMBL/GenBank/DDBJ whole genome shotgun (WGS) entry which is preliminary data.</text>
</comment>
<dbReference type="PANTHER" id="PTHR43176:SF3">
    <property type="entry name" value="3-HYDROXYISOBUTYRYL-COA HYDROLASE, MITOCHONDRIAL"/>
    <property type="match status" value="1"/>
</dbReference>
<dbReference type="Gene3D" id="3.90.226.10">
    <property type="entry name" value="2-enoyl-CoA Hydratase, Chain A, domain 1"/>
    <property type="match status" value="1"/>
</dbReference>
<comment type="catalytic activity">
    <reaction evidence="1">
        <text>3-hydroxy-2-methylpropanoyl-CoA + H2O = 3-hydroxy-2-methylpropanoate + CoA + H(+)</text>
        <dbReference type="Rhea" id="RHEA:20888"/>
        <dbReference type="ChEBI" id="CHEBI:11805"/>
        <dbReference type="ChEBI" id="CHEBI:15377"/>
        <dbReference type="ChEBI" id="CHEBI:15378"/>
        <dbReference type="ChEBI" id="CHEBI:57287"/>
        <dbReference type="ChEBI" id="CHEBI:57340"/>
        <dbReference type="EC" id="3.1.2.4"/>
    </reaction>
</comment>